<sequence length="62" mass="6528">MAGLSRPGAYGGTAVGAAAATFEVRIAYLYKALIRRRMAVMQEATRRAVTRLASGQANGNGR</sequence>
<organism evidence="2 3">
    <name type="scientific">Novosphingobium kalidii</name>
    <dbReference type="NCBI Taxonomy" id="3230299"/>
    <lineage>
        <taxon>Bacteria</taxon>
        <taxon>Pseudomonadati</taxon>
        <taxon>Pseudomonadota</taxon>
        <taxon>Alphaproteobacteria</taxon>
        <taxon>Sphingomonadales</taxon>
        <taxon>Sphingomonadaceae</taxon>
        <taxon>Novosphingobium</taxon>
    </lineage>
</organism>
<gene>
    <name evidence="2" type="ORF">ABVV53_00825</name>
</gene>
<name>A0ABV2CWN7_9SPHN</name>
<comment type="caution">
    <text evidence="2">The sequence shown here is derived from an EMBL/GenBank/DDBJ whole genome shotgun (WGS) entry which is preliminary data.</text>
</comment>
<dbReference type="EMBL" id="JBEWLY010000004">
    <property type="protein sequence ID" value="MET1754012.1"/>
    <property type="molecule type" value="Genomic_DNA"/>
</dbReference>
<protein>
    <submittedName>
        <fullName evidence="2">Uncharacterized protein</fullName>
    </submittedName>
</protein>
<evidence type="ECO:0000313" key="3">
    <source>
        <dbReference type="Proteomes" id="UP001548713"/>
    </source>
</evidence>
<reference evidence="2 3" key="1">
    <citation type="submission" date="2024-07" db="EMBL/GenBank/DDBJ databases">
        <title>Novosphingobium kalidii RD2P27.</title>
        <authorList>
            <person name="Sun J.-Q."/>
        </authorList>
    </citation>
    <scope>NUCLEOTIDE SEQUENCE [LARGE SCALE GENOMIC DNA]</scope>
    <source>
        <strain evidence="2 3">RD2P27</strain>
    </source>
</reference>
<proteinExistence type="predicted"/>
<keyword evidence="3" id="KW-1185">Reference proteome</keyword>
<keyword evidence="1" id="KW-0472">Membrane</keyword>
<evidence type="ECO:0000256" key="1">
    <source>
        <dbReference type="SAM" id="Phobius"/>
    </source>
</evidence>
<keyword evidence="1" id="KW-1133">Transmembrane helix</keyword>
<keyword evidence="1" id="KW-0812">Transmembrane</keyword>
<feature type="transmembrane region" description="Helical" evidence="1">
    <location>
        <begin position="12"/>
        <end position="30"/>
    </location>
</feature>
<accession>A0ABV2CWN7</accession>
<evidence type="ECO:0000313" key="2">
    <source>
        <dbReference type="EMBL" id="MET1754012.1"/>
    </source>
</evidence>
<dbReference type="Proteomes" id="UP001548713">
    <property type="component" value="Unassembled WGS sequence"/>
</dbReference>
<dbReference type="RefSeq" id="WP_353982424.1">
    <property type="nucleotide sequence ID" value="NZ_JBEWLY010000004.1"/>
</dbReference>